<evidence type="ECO:0000313" key="3">
    <source>
        <dbReference type="Proteomes" id="UP000015101"/>
    </source>
</evidence>
<reference evidence="3" key="1">
    <citation type="submission" date="2012-12" db="EMBL/GenBank/DDBJ databases">
        <authorList>
            <person name="Hellsten U."/>
            <person name="Grimwood J."/>
            <person name="Chapman J.A."/>
            <person name="Shapiro H."/>
            <person name="Aerts A."/>
            <person name="Otillar R.P."/>
            <person name="Terry A.Y."/>
            <person name="Boore J.L."/>
            <person name="Simakov O."/>
            <person name="Marletaz F."/>
            <person name="Cho S.-J."/>
            <person name="Edsinger-Gonzales E."/>
            <person name="Havlak P."/>
            <person name="Kuo D.-H."/>
            <person name="Larsson T."/>
            <person name="Lv J."/>
            <person name="Arendt D."/>
            <person name="Savage R."/>
            <person name="Osoegawa K."/>
            <person name="de Jong P."/>
            <person name="Lindberg D.R."/>
            <person name="Seaver E.C."/>
            <person name="Weisblat D.A."/>
            <person name="Putnam N.H."/>
            <person name="Grigoriev I.V."/>
            <person name="Rokhsar D.S."/>
        </authorList>
    </citation>
    <scope>NUCLEOTIDE SEQUENCE</scope>
</reference>
<sequence>MVEKTCRMTLGHKLRVNGLKCIQRRMIFISLWYTQILWINPNGNRRSLSEKVNNMAESTRKKQDIYLLGQPLKTAILCNKENAVRDSETAVIREVLLIWQRARIPTTQEYNAIKKLDDMFKLWQGLKKHSKRNSDAQRRQEQAFVHSRKDLFDIAHANVIELIQIQKDREFLLAQREAGRRGYMSGVDKNLALKEARSYERKRRQENYK</sequence>
<dbReference type="EMBL" id="AMQM01011629">
    <property type="status" value="NOT_ANNOTATED_CDS"/>
    <property type="molecule type" value="Genomic_DNA"/>
</dbReference>
<name>T1FLV0_HELRO</name>
<dbReference type="KEGG" id="hro:HELRODRAFT_184720"/>
<evidence type="ECO:0000313" key="2">
    <source>
        <dbReference type="EnsemblMetazoa" id="HelroP184720"/>
    </source>
</evidence>
<dbReference type="OMA" id="RRMIFIS"/>
<dbReference type="AlphaFoldDB" id="T1FLV0"/>
<protein>
    <submittedName>
        <fullName evidence="1 2">Uncharacterized protein</fullName>
    </submittedName>
</protein>
<accession>T1FLV0</accession>
<reference evidence="2" key="3">
    <citation type="submission" date="2015-06" db="UniProtKB">
        <authorList>
            <consortium name="EnsemblMetazoa"/>
        </authorList>
    </citation>
    <scope>IDENTIFICATION</scope>
</reference>
<reference evidence="1 3" key="2">
    <citation type="journal article" date="2013" name="Nature">
        <title>Insights into bilaterian evolution from three spiralian genomes.</title>
        <authorList>
            <person name="Simakov O."/>
            <person name="Marletaz F."/>
            <person name="Cho S.J."/>
            <person name="Edsinger-Gonzales E."/>
            <person name="Havlak P."/>
            <person name="Hellsten U."/>
            <person name="Kuo D.H."/>
            <person name="Larsson T."/>
            <person name="Lv J."/>
            <person name="Arendt D."/>
            <person name="Savage R."/>
            <person name="Osoegawa K."/>
            <person name="de Jong P."/>
            <person name="Grimwood J."/>
            <person name="Chapman J.A."/>
            <person name="Shapiro H."/>
            <person name="Aerts A."/>
            <person name="Otillar R.P."/>
            <person name="Terry A.Y."/>
            <person name="Boore J.L."/>
            <person name="Grigoriev I.V."/>
            <person name="Lindberg D.R."/>
            <person name="Seaver E.C."/>
            <person name="Weisblat D.A."/>
            <person name="Putnam N.H."/>
            <person name="Rokhsar D.S."/>
        </authorList>
    </citation>
    <scope>NUCLEOTIDE SEQUENCE</scope>
</reference>
<dbReference type="OrthoDB" id="6626714at2759"/>
<dbReference type="EMBL" id="KB096614">
    <property type="protein sequence ID" value="ESO03507.1"/>
    <property type="molecule type" value="Genomic_DNA"/>
</dbReference>
<dbReference type="CTD" id="20209799"/>
<evidence type="ECO:0000313" key="1">
    <source>
        <dbReference type="EMBL" id="ESO03507.1"/>
    </source>
</evidence>
<proteinExistence type="predicted"/>
<dbReference type="InParanoid" id="T1FLV0"/>
<gene>
    <name evidence="2" type="primary">20209799</name>
    <name evidence="1" type="ORF">HELRODRAFT_184720</name>
</gene>
<dbReference type="EnsemblMetazoa" id="HelroT184720">
    <property type="protein sequence ID" value="HelroP184720"/>
    <property type="gene ID" value="HelroG184720"/>
</dbReference>
<organism evidence="2 3">
    <name type="scientific">Helobdella robusta</name>
    <name type="common">Californian leech</name>
    <dbReference type="NCBI Taxonomy" id="6412"/>
    <lineage>
        <taxon>Eukaryota</taxon>
        <taxon>Metazoa</taxon>
        <taxon>Spiralia</taxon>
        <taxon>Lophotrochozoa</taxon>
        <taxon>Annelida</taxon>
        <taxon>Clitellata</taxon>
        <taxon>Hirudinea</taxon>
        <taxon>Rhynchobdellida</taxon>
        <taxon>Glossiphoniidae</taxon>
        <taxon>Helobdella</taxon>
    </lineage>
</organism>
<dbReference type="Proteomes" id="UP000015101">
    <property type="component" value="Unassembled WGS sequence"/>
</dbReference>
<dbReference type="RefSeq" id="XP_009018395.1">
    <property type="nucleotide sequence ID" value="XM_009020147.1"/>
</dbReference>
<keyword evidence="3" id="KW-1185">Reference proteome</keyword>
<dbReference type="GeneID" id="20209799"/>
<dbReference type="HOGENOM" id="CLU_1316689_0_0_1"/>